<protein>
    <submittedName>
        <fullName evidence="4">Uncharacterized protein</fullName>
    </submittedName>
</protein>
<dbReference type="AlphaFoldDB" id="A0AAN6DW90"/>
<feature type="compositionally biased region" description="Polar residues" evidence="1">
    <location>
        <begin position="355"/>
        <end position="364"/>
    </location>
</feature>
<keyword evidence="3" id="KW-0732">Signal</keyword>
<dbReference type="EMBL" id="MU404354">
    <property type="protein sequence ID" value="KAI1612603.1"/>
    <property type="molecule type" value="Genomic_DNA"/>
</dbReference>
<feature type="region of interest" description="Disordered" evidence="1">
    <location>
        <begin position="251"/>
        <end position="289"/>
    </location>
</feature>
<accession>A0AAN6DW90</accession>
<sequence>MRCFSSVSVICIFIFASVPGPAKAAPHSIWTVQIDNSPAPPPDEGPPLSAGALRDRSKLKYEIAGIVGAYVFWLLLLLVLLLFVGKRLRRKHQTSNFALSMEILKPAPLVNHHNAAVEPPLRSPGKMASLKSWAGAGRSHSRKQSSVTVSTIDEKILEADKVKNMDDMTKLYAAVMMHDEQRSQQALSSSQTTPRTPYFPPQHEGLPSTPRSPYQAPPTPRSPYYQPHPSGPVSPRYPAEFHHLQTIAPETSNQEAGSPRALVHPLAPTPDEDYPSLSASQAGSHRSKLSPFSMIAGRRDSVDQNKRRPAQISVRGQAISQPIGSATLTESSVYSEQGNVTPRLYNPGPPPLTPGQKSTATSAQDVEKKGPPAPLSLRSAAASNSSNTLPFRQFYNESLRSAPPTKTTFLDRRESILGVHPKTGVPQTPYSPYMPFTPMTPVTPRTLVTKKEMKRNRKKEGLKVLSEDDMVRSDEDMWGEMK</sequence>
<proteinExistence type="predicted"/>
<feature type="compositionally biased region" description="Polar residues" evidence="1">
    <location>
        <begin position="183"/>
        <end position="195"/>
    </location>
</feature>
<keyword evidence="2" id="KW-0812">Transmembrane</keyword>
<feature type="chain" id="PRO_5042987560" evidence="3">
    <location>
        <begin position="25"/>
        <end position="482"/>
    </location>
</feature>
<feature type="signal peptide" evidence="3">
    <location>
        <begin position="1"/>
        <end position="24"/>
    </location>
</feature>
<evidence type="ECO:0000256" key="3">
    <source>
        <dbReference type="SAM" id="SignalP"/>
    </source>
</evidence>
<dbReference type="Proteomes" id="UP001203852">
    <property type="component" value="Unassembled WGS sequence"/>
</dbReference>
<evidence type="ECO:0000256" key="2">
    <source>
        <dbReference type="SAM" id="Phobius"/>
    </source>
</evidence>
<organism evidence="4 5">
    <name type="scientific">Exophiala viscosa</name>
    <dbReference type="NCBI Taxonomy" id="2486360"/>
    <lineage>
        <taxon>Eukaryota</taxon>
        <taxon>Fungi</taxon>
        <taxon>Dikarya</taxon>
        <taxon>Ascomycota</taxon>
        <taxon>Pezizomycotina</taxon>
        <taxon>Eurotiomycetes</taxon>
        <taxon>Chaetothyriomycetidae</taxon>
        <taxon>Chaetothyriales</taxon>
        <taxon>Herpotrichiellaceae</taxon>
        <taxon>Exophiala</taxon>
    </lineage>
</organism>
<keyword evidence="5" id="KW-1185">Reference proteome</keyword>
<feature type="compositionally biased region" description="Polar residues" evidence="1">
    <location>
        <begin position="330"/>
        <end position="340"/>
    </location>
</feature>
<feature type="transmembrane region" description="Helical" evidence="2">
    <location>
        <begin position="63"/>
        <end position="84"/>
    </location>
</feature>
<keyword evidence="2" id="KW-0472">Membrane</keyword>
<evidence type="ECO:0000256" key="1">
    <source>
        <dbReference type="SAM" id="MobiDB-lite"/>
    </source>
</evidence>
<name>A0AAN6DW90_9EURO</name>
<evidence type="ECO:0000313" key="4">
    <source>
        <dbReference type="EMBL" id="KAI1612603.1"/>
    </source>
</evidence>
<reference evidence="4" key="1">
    <citation type="journal article" date="2022" name="bioRxiv">
        <title>Deciphering the potential niche of two novel black yeast fungi from a biological soil crust based on their genomes, phenotypes, and melanin regulation.</title>
        <authorList>
            <consortium name="DOE Joint Genome Institute"/>
            <person name="Carr E.C."/>
            <person name="Barton Q."/>
            <person name="Grambo S."/>
            <person name="Sullivan M."/>
            <person name="Renfro C.M."/>
            <person name="Kuo A."/>
            <person name="Pangilinan J."/>
            <person name="Lipzen A."/>
            <person name="Keymanesh K."/>
            <person name="Savage E."/>
            <person name="Barry K."/>
            <person name="Grigoriev I.V."/>
            <person name="Riekhof W.R."/>
            <person name="Harris S.S."/>
        </authorList>
    </citation>
    <scope>NUCLEOTIDE SEQUENCE</scope>
    <source>
        <strain evidence="4">JF 03-4F</strain>
    </source>
</reference>
<feature type="region of interest" description="Disordered" evidence="1">
    <location>
        <begin position="180"/>
        <end position="237"/>
    </location>
</feature>
<gene>
    <name evidence="4" type="ORF">EDD36DRAFT_241039</name>
</gene>
<keyword evidence="2" id="KW-1133">Transmembrane helix</keyword>
<feature type="region of interest" description="Disordered" evidence="1">
    <location>
        <begin position="330"/>
        <end position="386"/>
    </location>
</feature>
<evidence type="ECO:0000313" key="5">
    <source>
        <dbReference type="Proteomes" id="UP001203852"/>
    </source>
</evidence>
<comment type="caution">
    <text evidence="4">The sequence shown here is derived from an EMBL/GenBank/DDBJ whole genome shotgun (WGS) entry which is preliminary data.</text>
</comment>
<feature type="compositionally biased region" description="Low complexity" evidence="1">
    <location>
        <begin position="375"/>
        <end position="386"/>
    </location>
</feature>